<dbReference type="InterPro" id="IPR032675">
    <property type="entry name" value="LRR_dom_sf"/>
</dbReference>
<dbReference type="PROSITE" id="PS50188">
    <property type="entry name" value="B302_SPRY"/>
    <property type="match status" value="1"/>
</dbReference>
<evidence type="ECO:0000313" key="17">
    <source>
        <dbReference type="RefSeq" id="XP_030634766.1"/>
    </source>
</evidence>
<keyword evidence="7 10" id="KW-0863">Zinc-finger</keyword>
<keyword evidence="4" id="KW-0479">Metal-binding</keyword>
<evidence type="ECO:0000256" key="12">
    <source>
        <dbReference type="SAM" id="SignalP"/>
    </source>
</evidence>
<feature type="chain" id="PRO_5027095576" evidence="12">
    <location>
        <begin position="20"/>
        <end position="1061"/>
    </location>
</feature>
<dbReference type="Gene3D" id="3.30.40.10">
    <property type="entry name" value="Zinc/RING finger domain, C3HC4 (zinc finger)"/>
    <property type="match status" value="1"/>
</dbReference>
<feature type="transmembrane region" description="Helical" evidence="11">
    <location>
        <begin position="35"/>
        <end position="61"/>
    </location>
</feature>
<dbReference type="InterPro" id="IPR003879">
    <property type="entry name" value="Butyrophylin_SPRY"/>
</dbReference>
<dbReference type="SMART" id="SM01288">
    <property type="entry name" value="FISNA"/>
    <property type="match status" value="1"/>
</dbReference>
<dbReference type="Pfam" id="PF17776">
    <property type="entry name" value="NLRC4_HD2"/>
    <property type="match status" value="1"/>
</dbReference>
<keyword evidence="11" id="KW-0472">Membrane</keyword>
<keyword evidence="5" id="KW-0677">Repeat</keyword>
<dbReference type="SUPFAM" id="SSF57850">
    <property type="entry name" value="RING/U-box"/>
    <property type="match status" value="1"/>
</dbReference>
<keyword evidence="9" id="KW-0067">ATP-binding</keyword>
<evidence type="ECO:0000313" key="16">
    <source>
        <dbReference type="Proteomes" id="UP000504632"/>
    </source>
</evidence>
<keyword evidence="6" id="KW-0547">Nucleotide-binding</keyword>
<feature type="domain" description="RING-type" evidence="13">
    <location>
        <begin position="85"/>
        <end position="128"/>
    </location>
</feature>
<keyword evidence="3" id="KW-0433">Leucine-rich repeat</keyword>
<keyword evidence="11" id="KW-0812">Transmembrane</keyword>
<dbReference type="InterPro" id="IPR043136">
    <property type="entry name" value="B30.2/SPRY_sf"/>
</dbReference>
<dbReference type="InterPro" id="IPR041267">
    <property type="entry name" value="NLRP_HD2"/>
</dbReference>
<dbReference type="Pfam" id="PF00622">
    <property type="entry name" value="SPRY"/>
    <property type="match status" value="1"/>
</dbReference>
<dbReference type="GO" id="GO:0005524">
    <property type="term" value="F:ATP binding"/>
    <property type="evidence" value="ECO:0007669"/>
    <property type="project" value="UniProtKB-KW"/>
</dbReference>
<protein>
    <submittedName>
        <fullName evidence="17">Protein NLRC3-like</fullName>
    </submittedName>
</protein>
<dbReference type="PANTHER" id="PTHR24106">
    <property type="entry name" value="NACHT, LRR AND CARD DOMAINS-CONTAINING"/>
    <property type="match status" value="1"/>
</dbReference>
<dbReference type="FunCoup" id="A0A6J2VU89">
    <property type="interactions" value="968"/>
</dbReference>
<evidence type="ECO:0000256" key="11">
    <source>
        <dbReference type="SAM" id="Phobius"/>
    </source>
</evidence>
<dbReference type="InParanoid" id="A0A6J2VU89"/>
<reference evidence="17" key="1">
    <citation type="submission" date="2025-08" db="UniProtKB">
        <authorList>
            <consortium name="RefSeq"/>
        </authorList>
    </citation>
    <scope>IDENTIFICATION</scope>
</reference>
<dbReference type="SMART" id="SM00589">
    <property type="entry name" value="PRY"/>
    <property type="match status" value="1"/>
</dbReference>
<evidence type="ECO:0000259" key="15">
    <source>
        <dbReference type="PROSITE" id="PS50837"/>
    </source>
</evidence>
<dbReference type="GeneID" id="115815937"/>
<keyword evidence="2" id="KW-0963">Cytoplasm</keyword>
<dbReference type="Proteomes" id="UP000504632">
    <property type="component" value="Chromosome 7"/>
</dbReference>
<dbReference type="Pfam" id="PF15227">
    <property type="entry name" value="zf-C3HC4_4"/>
    <property type="match status" value="1"/>
</dbReference>
<dbReference type="SMART" id="SM00184">
    <property type="entry name" value="RING"/>
    <property type="match status" value="1"/>
</dbReference>
<dbReference type="InterPro" id="IPR017907">
    <property type="entry name" value="Znf_RING_CS"/>
</dbReference>
<evidence type="ECO:0000256" key="5">
    <source>
        <dbReference type="ARBA" id="ARBA00022737"/>
    </source>
</evidence>
<evidence type="ECO:0000256" key="10">
    <source>
        <dbReference type="PROSITE-ProRule" id="PRU00175"/>
    </source>
</evidence>
<dbReference type="FunFam" id="3.80.10.10:FF:000336">
    <property type="entry name" value="Si:dkey-222h21.2"/>
    <property type="match status" value="1"/>
</dbReference>
<dbReference type="Gene3D" id="3.40.50.300">
    <property type="entry name" value="P-loop containing nucleotide triphosphate hydrolases"/>
    <property type="match status" value="1"/>
</dbReference>
<dbReference type="InterPro" id="IPR003877">
    <property type="entry name" value="SPRY_dom"/>
</dbReference>
<evidence type="ECO:0000259" key="13">
    <source>
        <dbReference type="PROSITE" id="PS50089"/>
    </source>
</evidence>
<dbReference type="InterPro" id="IPR041075">
    <property type="entry name" value="NOD1/2_WH"/>
</dbReference>
<dbReference type="SUPFAM" id="SSF49899">
    <property type="entry name" value="Concanavalin A-like lectins/glucanases"/>
    <property type="match status" value="1"/>
</dbReference>
<evidence type="ECO:0000256" key="4">
    <source>
        <dbReference type="ARBA" id="ARBA00022723"/>
    </source>
</evidence>
<keyword evidence="12" id="KW-0732">Signal</keyword>
<evidence type="ECO:0000259" key="14">
    <source>
        <dbReference type="PROSITE" id="PS50188"/>
    </source>
</evidence>
<dbReference type="PRINTS" id="PR01407">
    <property type="entry name" value="BUTYPHLNCDUF"/>
</dbReference>
<evidence type="ECO:0000256" key="2">
    <source>
        <dbReference type="ARBA" id="ARBA00022490"/>
    </source>
</evidence>
<dbReference type="RefSeq" id="XP_030634766.1">
    <property type="nucleotide sequence ID" value="XM_030778906.1"/>
</dbReference>
<evidence type="ECO:0000256" key="1">
    <source>
        <dbReference type="ARBA" id="ARBA00004496"/>
    </source>
</evidence>
<dbReference type="InterPro" id="IPR001870">
    <property type="entry name" value="B30.2/SPRY"/>
</dbReference>
<dbReference type="Gene3D" id="2.60.120.920">
    <property type="match status" value="1"/>
</dbReference>
<dbReference type="Pfam" id="PF13765">
    <property type="entry name" value="PRY"/>
    <property type="match status" value="1"/>
</dbReference>
<gene>
    <name evidence="17" type="primary">LOC115815937</name>
</gene>
<keyword evidence="16" id="KW-1185">Reference proteome</keyword>
<feature type="domain" description="NACHT" evidence="15">
    <location>
        <begin position="246"/>
        <end position="378"/>
    </location>
</feature>
<proteinExistence type="predicted"/>
<dbReference type="Pfam" id="PF17779">
    <property type="entry name" value="WHD_NOD2"/>
    <property type="match status" value="1"/>
</dbReference>
<evidence type="ECO:0000256" key="8">
    <source>
        <dbReference type="ARBA" id="ARBA00022833"/>
    </source>
</evidence>
<dbReference type="AlphaFoldDB" id="A0A6J2VU89"/>
<dbReference type="InterPro" id="IPR007111">
    <property type="entry name" value="NACHT_NTPase"/>
</dbReference>
<dbReference type="PROSITE" id="PS50837">
    <property type="entry name" value="NACHT"/>
    <property type="match status" value="1"/>
</dbReference>
<dbReference type="SUPFAM" id="SSF52047">
    <property type="entry name" value="RNI-like"/>
    <property type="match status" value="1"/>
</dbReference>
<dbReference type="InterPro" id="IPR051261">
    <property type="entry name" value="NLR"/>
</dbReference>
<dbReference type="InterPro" id="IPR027417">
    <property type="entry name" value="P-loop_NTPase"/>
</dbReference>
<dbReference type="PROSITE" id="PS00518">
    <property type="entry name" value="ZF_RING_1"/>
    <property type="match status" value="1"/>
</dbReference>
<sequence length="1061" mass="120479">MHRYHCLVLLLVFLLGGEAQDGPTESDNQVPPPGKLWYTIFIIAGIVLFVVIVMVITLYVIKRRVSPEPAPPKTPPLSSDTQHRCGLCERVLTDPVSSRCGHSFCRQCISKYWDQTSSSEDNACPLCRVNPRRHAGLNQYKESISAVDVVLQRTVECHKTALKKKHEHLFEGIKREGNQTVLNSIYTQLYITEGESEGVENDHEIIKIETASRRQTSQDTPISCNDIFKPLTTQEPRGDREVNEIRTVLTKGIAGIGKTVSVQKFVLDWADGKANQDVDFLIVLPFRELNIVRDKQYSLHGLVLEFHPELRELDPNKYDDCKMVFIFDGLDESRIQLDFSHTLSDVKMSSSVDILTSNLIKGNLLPSALVWITSRPAAVNQIPSQFLSRVTEIQGFSDSQKEEYFKKRVSDQNQASKIISHIKTSRSLHIMCHIPVFCWISATVLQKMLNQDNDKEIPKTLTEMYIYLLLIQTNTKNQKYEEKVESNPKDLLEANKEIFLKLAELAFKQLLRGNITFYEGDLKECGIDVSEAIVYSGICTEIFKEEAVLHQKKVYSFVHLSVQEFFAALHIFHSYMTKNMEVLHEFLEEKSIGRPQFFFLDKLLKGAVDRALKCKTGRLDLFLRFLFGISLESNQKILQGLLPHTEDSSWNLQNSSKYIKQLDREDITPERCINLLHCLSEMNDYSIRKEIQDFLKSKNYATKLSLAHCTALVSMLLKTEEVLDEFDLKKYGTSEEGRRRLIPAVRCCRKALFAGCKINVQSCEIIATAMQSVNSPLRELDLSDNDLQDSGVRLLSAGLASPHCTLEILRLSGCLITGEGCFSLASALSSNPSHLRELDLSYNHLGESGVKMLSDSLKNPHCRLEKLNVDHGGEIRMKPGQGKYTCELTLDPNTAHTSLSLSEGNRTVKRGRRQSYPDHPERFQFLEQALCKESLSGRCYWEVEWAGEGARVGVTYKGINRKGEKRDCVLGLNDKSWCLYCTENCYYAWHDNIRTRINAVKPFGRVGVYLGCTAGILSFYSMCPDTSTQTHVHTFHTKFTEPLYPGFWLSTDSSVSLCEIK</sequence>
<dbReference type="SMART" id="SM00449">
    <property type="entry name" value="SPRY"/>
    <property type="match status" value="1"/>
</dbReference>
<dbReference type="InterPro" id="IPR001841">
    <property type="entry name" value="Znf_RING"/>
</dbReference>
<dbReference type="PROSITE" id="PS50089">
    <property type="entry name" value="ZF_RING_2"/>
    <property type="match status" value="1"/>
</dbReference>
<dbReference type="FunFam" id="3.40.50.300:FF:000210">
    <property type="entry name" value="Si:dkey-16p6.1"/>
    <property type="match status" value="1"/>
</dbReference>
<evidence type="ECO:0000256" key="3">
    <source>
        <dbReference type="ARBA" id="ARBA00022614"/>
    </source>
</evidence>
<evidence type="ECO:0000256" key="9">
    <source>
        <dbReference type="ARBA" id="ARBA00022840"/>
    </source>
</evidence>
<dbReference type="InterPro" id="IPR029495">
    <property type="entry name" value="NACHT-assoc"/>
</dbReference>
<dbReference type="GO" id="GO:0005737">
    <property type="term" value="C:cytoplasm"/>
    <property type="evidence" value="ECO:0007669"/>
    <property type="project" value="UniProtKB-SubCell"/>
</dbReference>
<dbReference type="Gene3D" id="3.80.10.10">
    <property type="entry name" value="Ribonuclease Inhibitor"/>
    <property type="match status" value="1"/>
</dbReference>
<dbReference type="Pfam" id="PF05729">
    <property type="entry name" value="NACHT"/>
    <property type="match status" value="1"/>
</dbReference>
<dbReference type="InterPro" id="IPR001611">
    <property type="entry name" value="Leu-rich_rpt"/>
</dbReference>
<feature type="domain" description="B30.2/SPRY" evidence="14">
    <location>
        <begin position="868"/>
        <end position="1061"/>
    </location>
</feature>
<dbReference type="Pfam" id="PF14484">
    <property type="entry name" value="FISNA"/>
    <property type="match status" value="1"/>
</dbReference>
<dbReference type="OrthoDB" id="120976at2759"/>
<organism evidence="16 17">
    <name type="scientific">Chanos chanos</name>
    <name type="common">Milkfish</name>
    <name type="synonym">Mugil chanos</name>
    <dbReference type="NCBI Taxonomy" id="29144"/>
    <lineage>
        <taxon>Eukaryota</taxon>
        <taxon>Metazoa</taxon>
        <taxon>Chordata</taxon>
        <taxon>Craniata</taxon>
        <taxon>Vertebrata</taxon>
        <taxon>Euteleostomi</taxon>
        <taxon>Actinopterygii</taxon>
        <taxon>Neopterygii</taxon>
        <taxon>Teleostei</taxon>
        <taxon>Ostariophysi</taxon>
        <taxon>Gonorynchiformes</taxon>
        <taxon>Chanidae</taxon>
        <taxon>Chanos</taxon>
    </lineage>
</organism>
<dbReference type="InterPro" id="IPR013320">
    <property type="entry name" value="ConA-like_dom_sf"/>
</dbReference>
<dbReference type="GO" id="GO:0008270">
    <property type="term" value="F:zinc ion binding"/>
    <property type="evidence" value="ECO:0007669"/>
    <property type="project" value="UniProtKB-KW"/>
</dbReference>
<name>A0A6J2VU89_CHACN</name>
<evidence type="ECO:0000256" key="6">
    <source>
        <dbReference type="ARBA" id="ARBA00022741"/>
    </source>
</evidence>
<dbReference type="InterPro" id="IPR013083">
    <property type="entry name" value="Znf_RING/FYVE/PHD"/>
</dbReference>
<keyword evidence="8" id="KW-0862">Zinc</keyword>
<dbReference type="CDD" id="cd16040">
    <property type="entry name" value="SPRY_PRY_SNTX"/>
    <property type="match status" value="1"/>
</dbReference>
<feature type="signal peptide" evidence="12">
    <location>
        <begin position="1"/>
        <end position="19"/>
    </location>
</feature>
<dbReference type="InterPro" id="IPR006574">
    <property type="entry name" value="PRY"/>
</dbReference>
<evidence type="ECO:0000256" key="7">
    <source>
        <dbReference type="ARBA" id="ARBA00022771"/>
    </source>
</evidence>
<accession>A0A6J2VU89</accession>
<dbReference type="SMART" id="SM00368">
    <property type="entry name" value="LRR_RI"/>
    <property type="match status" value="3"/>
</dbReference>
<comment type="subcellular location">
    <subcellularLocation>
        <location evidence="1">Cytoplasm</location>
    </subcellularLocation>
</comment>
<keyword evidence="11" id="KW-1133">Transmembrane helix</keyword>
<dbReference type="Pfam" id="PF13516">
    <property type="entry name" value="LRR_6"/>
    <property type="match status" value="3"/>
</dbReference>